<accession>A0ABP2B3T7</accession>
<dbReference type="Proteomes" id="UP000199271">
    <property type="component" value="Unassembled WGS sequence"/>
</dbReference>
<evidence type="ECO:0000313" key="1">
    <source>
        <dbReference type="EMBL" id="CUW10610.1"/>
    </source>
</evidence>
<gene>
    <name evidence="1" type="ORF">C122C_0824</name>
</gene>
<comment type="caution">
    <text evidence="1">The sequence shown here is derived from an EMBL/GenBank/DDBJ whole genome shotgun (WGS) entry which is preliminary data.</text>
</comment>
<protein>
    <submittedName>
        <fullName evidence="1">Uncharacterized protein</fullName>
    </submittedName>
</protein>
<name>A0ABP2B3T7_9LACO</name>
<dbReference type="EMBL" id="FBSY01000007">
    <property type="protein sequence ID" value="CUW10610.1"/>
    <property type="molecule type" value="Genomic_DNA"/>
</dbReference>
<sequence>MKIQASDLTISPEKITSWISQYDIFLANFTGDGDGQNVMINSQGLTVNSFHTETGRGGYFSTTSGTSEGQTLTLRGSLLAYKATQDESWLTRSLLLADAMLTVLYQGRSIPNEPDVTWVPHWLFNTKKDFKAQEYFTNYKAPFKNGKATLKINDLFKVFSVRATNATLVWDSPFSVINGKGYQIATIEYVDDNTATVTLSDNTVTADLLVVYGTNTGPIIKKGENYDAYPIWRKLQEGETVCAIDSLAWVLDCFKLLYDATSDEKWARALNSTSEALRHAFHIDNSIVYITPPRLGYDIFENGIYRYSTRENIETYTQNKKTGFIDIHYPAITKFGDGQIGKGSVNANFGSDDYIHAKIGSDQKIVMNLSIDEENVYDPDKRWVVPIHLDGSGKVQTFDLKKEDFFKSASIFWGPNYRGHAEGTMIHDEKSSVTSETIVDGNTAIQHVKMAKVTGGWAQFLFGLGQTPTFPFDLRYKTNNDIDFVVRDVNDKPWRFRLPKSNQYNLITLEQNLFTSDDGLNTFPTGQFSSLLVDSATSSSEIDIDYIGTLVTLPDNTNYSTITLSYSGLDEVNVSIELIAPMPTIPLAYVPYVAPFDYHLLEGNVNTWRGPAYSGYQTPYVWQEIPDFNDEFGNNNEDALNTNVRFMSDAQAAYRASTGIIGGFAPVYFWNRWDSIQYEHEPDTWGWLPAPDPNVNWGGFQYRAIDSVARVVRNNPDSLQAISIAVNFFKFIDNYWDEEFNMPTVFDEGEAPKNTYDDTHMASLLMRALINVYVSVSSKSEYVNETSVILKLINKTLNYLDHFHIEISDVPFSQNKLEGTFSTEPSKGQWYGFWGAEIISALSELLLNIRSEQTITTRYVYFESRISGNSRALTLVNNSQYFNTQKGSPCVITISGLNKSNPEWDIIQNGKIISSARFNLSLASNQRLVVSSLPEDQYARVYNEDGTYSDVSQLQDFNKANFTKIPEGNVTVIAHIEHTAKFSMEFKEERLLV</sequence>
<organism evidence="1 2">
    <name type="scientific">Leuconostoc gasicomitatum</name>
    <dbReference type="NCBI Taxonomy" id="115778"/>
    <lineage>
        <taxon>Bacteria</taxon>
        <taxon>Bacillati</taxon>
        <taxon>Bacillota</taxon>
        <taxon>Bacilli</taxon>
        <taxon>Lactobacillales</taxon>
        <taxon>Lactobacillaceae</taxon>
        <taxon>Leuconostoc</taxon>
        <taxon>Leuconostoc gelidum group</taxon>
    </lineage>
</organism>
<evidence type="ECO:0000313" key="2">
    <source>
        <dbReference type="Proteomes" id="UP000199271"/>
    </source>
</evidence>
<reference evidence="1 2" key="1">
    <citation type="submission" date="2015-12" db="EMBL/GenBank/DDBJ databases">
        <authorList>
            <person name="Andreevskaya M."/>
        </authorList>
    </citation>
    <scope>NUCLEOTIDE SEQUENCE [LARGE SCALE GENOMIC DNA]</scope>
    <source>
        <strain evidence="1 2">C122c</strain>
    </source>
</reference>
<proteinExistence type="predicted"/>
<keyword evidence="2" id="KW-1185">Reference proteome</keyword>